<name>A0A6P2C503_9ACTN</name>
<evidence type="ECO:0000313" key="3">
    <source>
        <dbReference type="EMBL" id="TVZ06522.1"/>
    </source>
</evidence>
<evidence type="ECO:0000256" key="1">
    <source>
        <dbReference type="SAM" id="Phobius"/>
    </source>
</evidence>
<keyword evidence="1" id="KW-0472">Membrane</keyword>
<feature type="transmembrane region" description="Helical" evidence="1">
    <location>
        <begin position="210"/>
        <end position="231"/>
    </location>
</feature>
<gene>
    <name evidence="3" type="ORF">EAS64_03675</name>
</gene>
<feature type="transmembrane region" description="Helical" evidence="1">
    <location>
        <begin position="99"/>
        <end position="118"/>
    </location>
</feature>
<feature type="transmembrane region" description="Helical" evidence="1">
    <location>
        <begin position="416"/>
        <end position="434"/>
    </location>
</feature>
<accession>A0A6P2C503</accession>
<reference evidence="3 4" key="1">
    <citation type="submission" date="2018-11" db="EMBL/GenBank/DDBJ databases">
        <title>Trebonia kvetii gen.nov., sp.nov., a novel acidophilic actinobacterium, and proposal of the new actinobacterial family Treboniaceae fam. nov.</title>
        <authorList>
            <person name="Rapoport D."/>
            <person name="Sagova-Mareckova M."/>
            <person name="Sedlacek I."/>
            <person name="Provaznik J."/>
            <person name="Kralova S."/>
            <person name="Pavlinic D."/>
            <person name="Benes V."/>
            <person name="Kopecky J."/>
        </authorList>
    </citation>
    <scope>NUCLEOTIDE SEQUENCE [LARGE SCALE GENOMIC DNA]</scope>
    <source>
        <strain evidence="3 4">15Tr583</strain>
    </source>
</reference>
<dbReference type="EMBL" id="RPFW01000001">
    <property type="protein sequence ID" value="TVZ06522.1"/>
    <property type="molecule type" value="Genomic_DNA"/>
</dbReference>
<organism evidence="3 4">
    <name type="scientific">Trebonia kvetii</name>
    <dbReference type="NCBI Taxonomy" id="2480626"/>
    <lineage>
        <taxon>Bacteria</taxon>
        <taxon>Bacillati</taxon>
        <taxon>Actinomycetota</taxon>
        <taxon>Actinomycetes</taxon>
        <taxon>Streptosporangiales</taxon>
        <taxon>Treboniaceae</taxon>
        <taxon>Trebonia</taxon>
    </lineage>
</organism>
<feature type="transmembrane region" description="Helical" evidence="1">
    <location>
        <begin position="300"/>
        <end position="324"/>
    </location>
</feature>
<keyword evidence="1" id="KW-0812">Transmembrane</keyword>
<dbReference type="Pfam" id="PF13231">
    <property type="entry name" value="PMT_2"/>
    <property type="match status" value="1"/>
</dbReference>
<comment type="caution">
    <text evidence="3">The sequence shown here is derived from an EMBL/GenBank/DDBJ whole genome shotgun (WGS) entry which is preliminary data.</text>
</comment>
<feature type="transmembrane region" description="Helical" evidence="1">
    <location>
        <begin position="161"/>
        <end position="179"/>
    </location>
</feature>
<proteinExistence type="predicted"/>
<feature type="transmembrane region" description="Helical" evidence="1">
    <location>
        <begin position="344"/>
        <end position="361"/>
    </location>
</feature>
<evidence type="ECO:0000313" key="4">
    <source>
        <dbReference type="Proteomes" id="UP000460272"/>
    </source>
</evidence>
<dbReference type="InterPro" id="IPR038731">
    <property type="entry name" value="RgtA/B/C-like"/>
</dbReference>
<sequence length="594" mass="61970">MTSVHEHSDDMGPDKAGAAGHQYSHGLKLCAVTPRVSPFRPLSSVCKGATHCCVTVRMRVIHGVSIRSRPATQLNSWDASEPGPVPHIRHPWYWSVQHAVRLAAALAGLAVIITYLVIALSRLTYPFTVEWLESNSLVEVHRILSGQPLYPAPTAGYVPDGYPPLYFAMSAAAASVLGVSYLPLRLVSLLSSLACFALLGRLVQRETGSAAAGTAAAGVFAALYFATYTWFDVGRVDSLFLTLSIGGLYAARWMRRTSGAIAAGALLAAAALTKQTGIAEGVLVLAALAAGPRRRLTGVAALTAVTVLGISTLVLGLSSGGWYVYYVFELMSQHPLNHSGFGGFWTHILAAMGIAACAALIGARRAPLVLLAGCGALAIGSYATLVHSGGDVNDLLPAYLAAALLAGLAMGDQRTWWVAAVSGLLVLAQSAWLLSGFHPAQAIPTGADRAAGERFTAGLRALGGTVAIPGDPGLSLLAGMAPAAAHEDAAYDVLRGSGLSAITGFTRSAEHAIATYQYSAIILDSQTPPQGYEPWLSLYYRECPQPLLAGVPAAEFRPLAGVITSRPFSVWLPKGRGSCPATVKILDGSGKEAP</sequence>
<keyword evidence="1" id="KW-1133">Transmembrane helix</keyword>
<dbReference type="Proteomes" id="UP000460272">
    <property type="component" value="Unassembled WGS sequence"/>
</dbReference>
<dbReference type="OrthoDB" id="3498905at2"/>
<keyword evidence="4" id="KW-1185">Reference proteome</keyword>
<feature type="domain" description="Glycosyltransferase RgtA/B/C/D-like" evidence="2">
    <location>
        <begin position="163"/>
        <end position="303"/>
    </location>
</feature>
<protein>
    <recommendedName>
        <fullName evidence="2">Glycosyltransferase RgtA/B/C/D-like domain-containing protein</fullName>
    </recommendedName>
</protein>
<dbReference type="AlphaFoldDB" id="A0A6P2C503"/>
<feature type="transmembrane region" description="Helical" evidence="1">
    <location>
        <begin position="368"/>
        <end position="389"/>
    </location>
</feature>
<evidence type="ECO:0000259" key="2">
    <source>
        <dbReference type="Pfam" id="PF13231"/>
    </source>
</evidence>
<feature type="transmembrane region" description="Helical" evidence="1">
    <location>
        <begin position="238"/>
        <end position="254"/>
    </location>
</feature>